<evidence type="ECO:0000313" key="3">
    <source>
        <dbReference type="Proteomes" id="UP000637359"/>
    </source>
</evidence>
<gene>
    <name evidence="2" type="ORF">H8S33_01605</name>
</gene>
<comment type="caution">
    <text evidence="2">The sequence shown here is derived from an EMBL/GenBank/DDBJ whole genome shotgun (WGS) entry which is preliminary data.</text>
</comment>
<organism evidence="2 3">
    <name type="scientific">Ornithinibacillus hominis</name>
    <dbReference type="NCBI Taxonomy" id="2763055"/>
    <lineage>
        <taxon>Bacteria</taxon>
        <taxon>Bacillati</taxon>
        <taxon>Bacillota</taxon>
        <taxon>Bacilli</taxon>
        <taxon>Bacillales</taxon>
        <taxon>Bacillaceae</taxon>
        <taxon>Ornithinibacillus</taxon>
    </lineage>
</organism>
<feature type="transmembrane region" description="Helical" evidence="1">
    <location>
        <begin position="209"/>
        <end position="228"/>
    </location>
</feature>
<evidence type="ECO:0000256" key="1">
    <source>
        <dbReference type="SAM" id="Phobius"/>
    </source>
</evidence>
<keyword evidence="1" id="KW-0472">Membrane</keyword>
<dbReference type="Proteomes" id="UP000637359">
    <property type="component" value="Unassembled WGS sequence"/>
</dbReference>
<dbReference type="RefSeq" id="WP_186868212.1">
    <property type="nucleotide sequence ID" value="NZ_JACOOL010000001.1"/>
</dbReference>
<protein>
    <submittedName>
        <fullName evidence="2">Uncharacterized protein</fullName>
    </submittedName>
</protein>
<feature type="transmembrane region" description="Helical" evidence="1">
    <location>
        <begin position="49"/>
        <end position="66"/>
    </location>
</feature>
<feature type="transmembrane region" description="Helical" evidence="1">
    <location>
        <begin position="104"/>
        <end position="125"/>
    </location>
</feature>
<evidence type="ECO:0000313" key="2">
    <source>
        <dbReference type="EMBL" id="MBC5635510.1"/>
    </source>
</evidence>
<dbReference type="AlphaFoldDB" id="A0A923RFK9"/>
<feature type="transmembrane region" description="Helical" evidence="1">
    <location>
        <begin position="131"/>
        <end position="155"/>
    </location>
</feature>
<keyword evidence="1" id="KW-0812">Transmembrane</keyword>
<reference evidence="2" key="1">
    <citation type="submission" date="2020-08" db="EMBL/GenBank/DDBJ databases">
        <title>Genome public.</title>
        <authorList>
            <person name="Liu C."/>
            <person name="Sun Q."/>
        </authorList>
    </citation>
    <scope>NUCLEOTIDE SEQUENCE</scope>
    <source>
        <strain evidence="2">BX22</strain>
    </source>
</reference>
<name>A0A923RFK9_9BACI</name>
<keyword evidence="3" id="KW-1185">Reference proteome</keyword>
<accession>A0A923RFK9</accession>
<sequence length="242" mass="27445">MHSWKTAFQLNKWEIKKSVINIVLAYLVTIMFTLFFIREFSSYMENGTILFDFLFLLLFSSSPLFPKPKNFEVQQLQNGLFASPIVCLQKQLPIRDEVIITSRLIMHTLYTFPIQVVALLILYLATPLTNILSIGSFLSFCMIWLAISISLGYVIPKLNIGSEGLAVTNVGSLIIFTLLTLLTFMILTIFHVLFGHGIVYWSIVFANDFPLLSAGISIIIAVIGYQAWISSMRKALKKLRYG</sequence>
<proteinExistence type="predicted"/>
<feature type="transmembrane region" description="Helical" evidence="1">
    <location>
        <begin position="20"/>
        <end position="37"/>
    </location>
</feature>
<dbReference type="EMBL" id="JACOOL010000001">
    <property type="protein sequence ID" value="MBC5635510.1"/>
    <property type="molecule type" value="Genomic_DNA"/>
</dbReference>
<feature type="transmembrane region" description="Helical" evidence="1">
    <location>
        <begin position="176"/>
        <end position="203"/>
    </location>
</feature>
<keyword evidence="1" id="KW-1133">Transmembrane helix</keyword>